<dbReference type="EMBL" id="JBEZNA010000008">
    <property type="protein sequence ID" value="MEU9576728.1"/>
    <property type="molecule type" value="Genomic_DNA"/>
</dbReference>
<evidence type="ECO:0000313" key="3">
    <source>
        <dbReference type="Proteomes" id="UP001551584"/>
    </source>
</evidence>
<feature type="compositionally biased region" description="Low complexity" evidence="1">
    <location>
        <begin position="18"/>
        <end position="33"/>
    </location>
</feature>
<feature type="compositionally biased region" description="Basic and acidic residues" evidence="1">
    <location>
        <begin position="38"/>
        <end position="47"/>
    </location>
</feature>
<feature type="compositionally biased region" description="Low complexity" evidence="1">
    <location>
        <begin position="90"/>
        <end position="107"/>
    </location>
</feature>
<accession>A0ABV3EKK9</accession>
<protein>
    <submittedName>
        <fullName evidence="2">Uncharacterized protein</fullName>
    </submittedName>
</protein>
<sequence>MSTEARRPVPPVRPPHDPSASSMPAAPQSAAPRPAAPHRRDAEERADGAPPPPAASARFPDAPPAVGSGQTAQETTVRLRPVPSGPSRSAGTAARTPWGPPAAGTAALPPPPARAPGAASGDAPARVRGRMAAALACGLLGTGLLAAGVTAGVTGGADGQEDTYAEARDLWRTTPVDELFPPSVKGKDLGPGGADRTWNRIAVAPESGCSDAFDPALRKTLAPVGCERLLRATYSDATGSHLVTVGLVFTEADAEAMRALRSRVSEDRLDLRTDQLPRPYAAEGTLAEGFGKAQRASWALDVLTEAPVVVYAVSGWADGRPVEEPVPAQEALQGDTDTAAAQAGLGHDAGRLAGLFAQDLRKTVAPARETPS</sequence>
<evidence type="ECO:0000313" key="2">
    <source>
        <dbReference type="EMBL" id="MEU9576728.1"/>
    </source>
</evidence>
<reference evidence="2 3" key="1">
    <citation type="submission" date="2024-06" db="EMBL/GenBank/DDBJ databases">
        <title>The Natural Products Discovery Center: Release of the First 8490 Sequenced Strains for Exploring Actinobacteria Biosynthetic Diversity.</title>
        <authorList>
            <person name="Kalkreuter E."/>
            <person name="Kautsar S.A."/>
            <person name="Yang D."/>
            <person name="Bader C.D."/>
            <person name="Teijaro C.N."/>
            <person name="Fluegel L."/>
            <person name="Davis C.M."/>
            <person name="Simpson J.R."/>
            <person name="Lauterbach L."/>
            <person name="Steele A.D."/>
            <person name="Gui C."/>
            <person name="Meng S."/>
            <person name="Li G."/>
            <person name="Viehrig K."/>
            <person name="Ye F."/>
            <person name="Su P."/>
            <person name="Kiefer A.F."/>
            <person name="Nichols A."/>
            <person name="Cepeda A.J."/>
            <person name="Yan W."/>
            <person name="Fan B."/>
            <person name="Jiang Y."/>
            <person name="Adhikari A."/>
            <person name="Zheng C.-J."/>
            <person name="Schuster L."/>
            <person name="Cowan T.M."/>
            <person name="Smanski M.J."/>
            <person name="Chevrette M.G."/>
            <person name="De Carvalho L.P.S."/>
            <person name="Shen B."/>
        </authorList>
    </citation>
    <scope>NUCLEOTIDE SEQUENCE [LARGE SCALE GENOMIC DNA]</scope>
    <source>
        <strain evidence="2 3">NPDC048117</strain>
    </source>
</reference>
<name>A0ABV3EKK9_9ACTN</name>
<evidence type="ECO:0000256" key="1">
    <source>
        <dbReference type="SAM" id="MobiDB-lite"/>
    </source>
</evidence>
<organism evidence="2 3">
    <name type="scientific">Streptomyces chilikensis</name>
    <dbReference type="NCBI Taxonomy" id="1194079"/>
    <lineage>
        <taxon>Bacteria</taxon>
        <taxon>Bacillati</taxon>
        <taxon>Actinomycetota</taxon>
        <taxon>Actinomycetes</taxon>
        <taxon>Kitasatosporales</taxon>
        <taxon>Streptomycetaceae</taxon>
        <taxon>Streptomyces</taxon>
    </lineage>
</organism>
<keyword evidence="3" id="KW-1185">Reference proteome</keyword>
<proteinExistence type="predicted"/>
<dbReference type="Proteomes" id="UP001551584">
    <property type="component" value="Unassembled WGS sequence"/>
</dbReference>
<comment type="caution">
    <text evidence="2">The sequence shown here is derived from an EMBL/GenBank/DDBJ whole genome shotgun (WGS) entry which is preliminary data.</text>
</comment>
<feature type="region of interest" description="Disordered" evidence="1">
    <location>
        <begin position="1"/>
        <end position="122"/>
    </location>
</feature>
<gene>
    <name evidence="2" type="ORF">AB0D95_05510</name>
</gene>
<dbReference type="RefSeq" id="WP_359269270.1">
    <property type="nucleotide sequence ID" value="NZ_JBEZNA010000008.1"/>
</dbReference>